<dbReference type="Pfam" id="PF00583">
    <property type="entry name" value="Acetyltransf_1"/>
    <property type="match status" value="1"/>
</dbReference>
<evidence type="ECO:0000259" key="4">
    <source>
        <dbReference type="PROSITE" id="PS51186"/>
    </source>
</evidence>
<evidence type="ECO:0000313" key="6">
    <source>
        <dbReference type="EMBL" id="CAB4929414.1"/>
    </source>
</evidence>
<dbReference type="NCBIfam" id="TIGR03448">
    <property type="entry name" value="mycothiol_MshD"/>
    <property type="match status" value="1"/>
</dbReference>
<dbReference type="InterPro" id="IPR000182">
    <property type="entry name" value="GNAT_dom"/>
</dbReference>
<evidence type="ECO:0000256" key="1">
    <source>
        <dbReference type="ARBA" id="ARBA00022679"/>
    </source>
</evidence>
<evidence type="ECO:0000313" key="5">
    <source>
        <dbReference type="EMBL" id="CAB4323347.1"/>
    </source>
</evidence>
<evidence type="ECO:0000256" key="3">
    <source>
        <dbReference type="ARBA" id="ARBA00023315"/>
    </source>
</evidence>
<keyword evidence="2" id="KW-0677">Repeat</keyword>
<accession>A0A6J7IGH1</accession>
<dbReference type="GO" id="GO:0016747">
    <property type="term" value="F:acyltransferase activity, transferring groups other than amino-acyl groups"/>
    <property type="evidence" value="ECO:0007669"/>
    <property type="project" value="InterPro"/>
</dbReference>
<proteinExistence type="predicted"/>
<dbReference type="SUPFAM" id="SSF55729">
    <property type="entry name" value="Acyl-CoA N-acyltransferases (Nat)"/>
    <property type="match status" value="1"/>
</dbReference>
<dbReference type="Gene3D" id="3.40.630.30">
    <property type="match status" value="1"/>
</dbReference>
<dbReference type="InterPro" id="IPR017813">
    <property type="entry name" value="Mycothiol_AcTrfase"/>
</dbReference>
<dbReference type="PANTHER" id="PTHR43877:SF2">
    <property type="entry name" value="AMINOALKYLPHOSPHONATE N-ACETYLTRANSFERASE-RELATED"/>
    <property type="match status" value="1"/>
</dbReference>
<dbReference type="InterPro" id="IPR016181">
    <property type="entry name" value="Acyl_CoA_acyltransferase"/>
</dbReference>
<dbReference type="EMBL" id="CAFBNC010000018">
    <property type="protein sequence ID" value="CAB4929414.1"/>
    <property type="molecule type" value="Genomic_DNA"/>
</dbReference>
<gene>
    <name evidence="5" type="ORF">UFOPK1392_01101</name>
    <name evidence="6" type="ORF">UFOPK3733_00577</name>
</gene>
<name>A0A6J7IGH1_9ZZZZ</name>
<dbReference type="PROSITE" id="PS51186">
    <property type="entry name" value="GNAT"/>
    <property type="match status" value="1"/>
</dbReference>
<dbReference type="AlphaFoldDB" id="A0A6J7IGH1"/>
<organism evidence="6">
    <name type="scientific">freshwater metagenome</name>
    <dbReference type="NCBI Taxonomy" id="449393"/>
    <lineage>
        <taxon>unclassified sequences</taxon>
        <taxon>metagenomes</taxon>
        <taxon>ecological metagenomes</taxon>
    </lineage>
</organism>
<sequence>MQLEDDNGNLIAFEADPASPADDQRATEAGLIVVREVLQLRRSLPLQRVSSCECRPFRPGADDAEFLRINNLAFEWHPDQSGWSQQHLAKRMQEPWFDPLGFLILEENEAMVAFCWTKVHPATTKEPALGEIYVIGVDPVAHGRGLGTEIVIAGLEHLSGLGITTGMLHVESDNTAALHMYDRLGFTVHSSHRWWALPGSPVPSTTTPGVPT</sequence>
<dbReference type="InterPro" id="IPR050832">
    <property type="entry name" value="Bact_Acetyltransf"/>
</dbReference>
<feature type="domain" description="N-acetyltransferase" evidence="4">
    <location>
        <begin position="52"/>
        <end position="208"/>
    </location>
</feature>
<reference evidence="6" key="1">
    <citation type="submission" date="2020-05" db="EMBL/GenBank/DDBJ databases">
        <authorList>
            <person name="Chiriac C."/>
            <person name="Salcher M."/>
            <person name="Ghai R."/>
            <person name="Kavagutti S V."/>
        </authorList>
    </citation>
    <scope>NUCLEOTIDE SEQUENCE</scope>
</reference>
<dbReference type="EMBL" id="CAEMXZ010000039">
    <property type="protein sequence ID" value="CAB4323347.1"/>
    <property type="molecule type" value="Genomic_DNA"/>
</dbReference>
<dbReference type="PANTHER" id="PTHR43877">
    <property type="entry name" value="AMINOALKYLPHOSPHONATE N-ACETYLTRANSFERASE-RELATED-RELATED"/>
    <property type="match status" value="1"/>
</dbReference>
<keyword evidence="3" id="KW-0012">Acyltransferase</keyword>
<keyword evidence="1" id="KW-0808">Transferase</keyword>
<protein>
    <submittedName>
        <fullName evidence="6">Unannotated protein</fullName>
    </submittedName>
</protein>
<evidence type="ECO:0000256" key="2">
    <source>
        <dbReference type="ARBA" id="ARBA00022737"/>
    </source>
</evidence>
<dbReference type="CDD" id="cd04301">
    <property type="entry name" value="NAT_SF"/>
    <property type="match status" value="1"/>
</dbReference>